<gene>
    <name evidence="2" type="ORF">N7468_001173</name>
</gene>
<name>A0A9W9TWI9_9EURO</name>
<dbReference type="Proteomes" id="UP001150941">
    <property type="component" value="Unassembled WGS sequence"/>
</dbReference>
<dbReference type="GeneID" id="83197773"/>
<evidence type="ECO:0000313" key="2">
    <source>
        <dbReference type="EMBL" id="KAJ5246190.1"/>
    </source>
</evidence>
<accession>A0A9W9TWI9</accession>
<dbReference type="Pfam" id="PF01636">
    <property type="entry name" value="APH"/>
    <property type="match status" value="1"/>
</dbReference>
<protein>
    <recommendedName>
        <fullName evidence="1">Aminoglycoside phosphotransferase domain-containing protein</fullName>
    </recommendedName>
</protein>
<dbReference type="PANTHER" id="PTHR21310">
    <property type="entry name" value="AMINOGLYCOSIDE PHOSPHOTRANSFERASE-RELATED-RELATED"/>
    <property type="match status" value="1"/>
</dbReference>
<reference evidence="2" key="2">
    <citation type="journal article" date="2023" name="IMA Fungus">
        <title>Comparative genomic study of the Penicillium genus elucidates a diverse pangenome and 15 lateral gene transfer events.</title>
        <authorList>
            <person name="Petersen C."/>
            <person name="Sorensen T."/>
            <person name="Nielsen M.R."/>
            <person name="Sondergaard T.E."/>
            <person name="Sorensen J.L."/>
            <person name="Fitzpatrick D.A."/>
            <person name="Frisvad J.C."/>
            <person name="Nielsen K.L."/>
        </authorList>
    </citation>
    <scope>NUCLEOTIDE SEQUENCE</scope>
    <source>
        <strain evidence="2">IBT 19713</strain>
    </source>
</reference>
<dbReference type="AlphaFoldDB" id="A0A9W9TWI9"/>
<dbReference type="EMBL" id="JAPQKS010000002">
    <property type="protein sequence ID" value="KAJ5246190.1"/>
    <property type="molecule type" value="Genomic_DNA"/>
</dbReference>
<dbReference type="OrthoDB" id="2906425at2759"/>
<dbReference type="Gene3D" id="3.90.1200.10">
    <property type="match status" value="1"/>
</dbReference>
<evidence type="ECO:0000259" key="1">
    <source>
        <dbReference type="Pfam" id="PF01636"/>
    </source>
</evidence>
<proteinExistence type="predicted"/>
<sequence>MVLYSVGDRRISLSLPGAEQKEIDFVDTLFSPVQNDSFLRPVKYEELGLIVKFGLHVRTVEALNLWTIKKVFGDNVPVPEVFGWRVDRDGYTFIYMELVVGPTLEECWDALDIIQKRAINDQLCHIMEKLRSLAQDPSERFIGSINRQHLPDYVFIDQPKTGPFLSISAFNDWFALLHQLRFEHRYDDPNRPLLPDTGEIKLTHADLNRRNIIVSSTSPIRIVIVDWQQSGWYPEYWEYCKAVFTCWYEDEWRRDYIDKFLQPQTEVYFVFSEYTMAMGAV</sequence>
<dbReference type="PANTHER" id="PTHR21310:SF54">
    <property type="entry name" value="AMINOGLYCOSIDE PHOSPHOTRANSFERASE DOMAIN-CONTAINING PROTEIN"/>
    <property type="match status" value="1"/>
</dbReference>
<dbReference type="InterPro" id="IPR051678">
    <property type="entry name" value="AGP_Transferase"/>
</dbReference>
<organism evidence="2 3">
    <name type="scientific">Penicillium chermesinum</name>
    <dbReference type="NCBI Taxonomy" id="63820"/>
    <lineage>
        <taxon>Eukaryota</taxon>
        <taxon>Fungi</taxon>
        <taxon>Dikarya</taxon>
        <taxon>Ascomycota</taxon>
        <taxon>Pezizomycotina</taxon>
        <taxon>Eurotiomycetes</taxon>
        <taxon>Eurotiomycetidae</taxon>
        <taxon>Eurotiales</taxon>
        <taxon>Aspergillaceae</taxon>
        <taxon>Penicillium</taxon>
    </lineage>
</organism>
<dbReference type="RefSeq" id="XP_058333611.1">
    <property type="nucleotide sequence ID" value="XM_058470470.1"/>
</dbReference>
<keyword evidence="3" id="KW-1185">Reference proteome</keyword>
<reference evidence="2" key="1">
    <citation type="submission" date="2022-11" db="EMBL/GenBank/DDBJ databases">
        <authorList>
            <person name="Petersen C."/>
        </authorList>
    </citation>
    <scope>NUCLEOTIDE SEQUENCE</scope>
    <source>
        <strain evidence="2">IBT 19713</strain>
    </source>
</reference>
<dbReference type="SUPFAM" id="SSF56112">
    <property type="entry name" value="Protein kinase-like (PK-like)"/>
    <property type="match status" value="1"/>
</dbReference>
<dbReference type="InterPro" id="IPR011009">
    <property type="entry name" value="Kinase-like_dom_sf"/>
</dbReference>
<comment type="caution">
    <text evidence="2">The sequence shown here is derived from an EMBL/GenBank/DDBJ whole genome shotgun (WGS) entry which is preliminary data.</text>
</comment>
<feature type="domain" description="Aminoglycoside phosphotransferase" evidence="1">
    <location>
        <begin position="76"/>
        <end position="260"/>
    </location>
</feature>
<evidence type="ECO:0000313" key="3">
    <source>
        <dbReference type="Proteomes" id="UP001150941"/>
    </source>
</evidence>
<dbReference type="InterPro" id="IPR002575">
    <property type="entry name" value="Aminoglycoside_PTrfase"/>
</dbReference>